<dbReference type="Gene3D" id="3.40.50.10490">
    <property type="entry name" value="Glucose-6-phosphate isomerase like protein, domain 1"/>
    <property type="match status" value="1"/>
</dbReference>
<sequence length="215" mass="22305">MPERPDLAAILQSRLEATKALIEAAQGDDALIEATVEAAALTADAMNRGGTLFICGNGGSAGEATHLSGELIGPFANKTRRALPAVALGFDTSAASAVANDFSFNEVFARQLSALARRGDVLWALSTSGRSPNILRALEVAAERGVTTMLITGARHPELPSADRVLAVPSRETPRIQELHLVLGHFLCEMVEALTCPDEGGGSDAGSVGLQADSC</sequence>
<keyword evidence="3" id="KW-1185">Reference proteome</keyword>
<dbReference type="PANTHER" id="PTHR30390:SF6">
    <property type="entry name" value="DNAA INITIATOR-ASSOCIATING PROTEIN DIAA"/>
    <property type="match status" value="1"/>
</dbReference>
<dbReference type="CDD" id="cd05006">
    <property type="entry name" value="SIS_GmhA"/>
    <property type="match status" value="1"/>
</dbReference>
<dbReference type="Proteomes" id="UP000483379">
    <property type="component" value="Unassembled WGS sequence"/>
</dbReference>
<accession>A0A6M0JYT6</accession>
<dbReference type="Pfam" id="PF13580">
    <property type="entry name" value="SIS_2"/>
    <property type="match status" value="1"/>
</dbReference>
<dbReference type="GO" id="GO:1901135">
    <property type="term" value="P:carbohydrate derivative metabolic process"/>
    <property type="evidence" value="ECO:0007669"/>
    <property type="project" value="InterPro"/>
</dbReference>
<dbReference type="EMBL" id="JAAIJQ010000014">
    <property type="protein sequence ID" value="NEV61537.1"/>
    <property type="molecule type" value="Genomic_DNA"/>
</dbReference>
<name>A0A6M0JYT6_9GAMM</name>
<feature type="domain" description="SIS" evidence="1">
    <location>
        <begin position="42"/>
        <end position="201"/>
    </location>
</feature>
<evidence type="ECO:0000313" key="2">
    <source>
        <dbReference type="EMBL" id="NEV61537.1"/>
    </source>
</evidence>
<dbReference type="InterPro" id="IPR046348">
    <property type="entry name" value="SIS_dom_sf"/>
</dbReference>
<reference evidence="2 3" key="1">
    <citation type="submission" date="2020-02" db="EMBL/GenBank/DDBJ databases">
        <title>Genome sequences of Thiorhodococcus mannitoliphagus and Thiorhodococcus minor, purple sulfur photosynthetic bacteria in the gammaproteobacterial family, Chromatiaceae.</title>
        <authorList>
            <person name="Aviles F.A."/>
            <person name="Meyer T.E."/>
            <person name="Kyndt J.A."/>
        </authorList>
    </citation>
    <scope>NUCLEOTIDE SEQUENCE [LARGE SCALE GENOMIC DNA]</scope>
    <source>
        <strain evidence="2 3">DSM 11518</strain>
    </source>
</reference>
<dbReference type="InterPro" id="IPR050099">
    <property type="entry name" value="SIS_GmhA/DiaA_subfam"/>
</dbReference>
<dbReference type="InterPro" id="IPR001347">
    <property type="entry name" value="SIS_dom"/>
</dbReference>
<dbReference type="RefSeq" id="WP_164451861.1">
    <property type="nucleotide sequence ID" value="NZ_JAAIJQ010000014.1"/>
</dbReference>
<dbReference type="GO" id="GO:0097367">
    <property type="term" value="F:carbohydrate derivative binding"/>
    <property type="evidence" value="ECO:0007669"/>
    <property type="project" value="InterPro"/>
</dbReference>
<evidence type="ECO:0000313" key="3">
    <source>
        <dbReference type="Proteomes" id="UP000483379"/>
    </source>
</evidence>
<dbReference type="PANTHER" id="PTHR30390">
    <property type="entry name" value="SEDOHEPTULOSE 7-PHOSPHATE ISOMERASE / DNAA INITIATOR-ASSOCIATING FACTOR FOR REPLICATION INITIATION"/>
    <property type="match status" value="1"/>
</dbReference>
<dbReference type="AlphaFoldDB" id="A0A6M0JYT6"/>
<dbReference type="PROSITE" id="PS51464">
    <property type="entry name" value="SIS"/>
    <property type="match status" value="1"/>
</dbReference>
<organism evidence="2 3">
    <name type="scientific">Thiorhodococcus minor</name>
    <dbReference type="NCBI Taxonomy" id="57489"/>
    <lineage>
        <taxon>Bacteria</taxon>
        <taxon>Pseudomonadati</taxon>
        <taxon>Pseudomonadota</taxon>
        <taxon>Gammaproteobacteria</taxon>
        <taxon>Chromatiales</taxon>
        <taxon>Chromatiaceae</taxon>
        <taxon>Thiorhodococcus</taxon>
    </lineage>
</organism>
<protein>
    <submittedName>
        <fullName evidence="2">SIS domain-containing protein</fullName>
    </submittedName>
</protein>
<gene>
    <name evidence="2" type="ORF">G3446_06480</name>
</gene>
<dbReference type="InterPro" id="IPR035461">
    <property type="entry name" value="GmhA/DiaA"/>
</dbReference>
<proteinExistence type="predicted"/>
<evidence type="ECO:0000259" key="1">
    <source>
        <dbReference type="PROSITE" id="PS51464"/>
    </source>
</evidence>
<comment type="caution">
    <text evidence="2">The sequence shown here is derived from an EMBL/GenBank/DDBJ whole genome shotgun (WGS) entry which is preliminary data.</text>
</comment>
<dbReference type="SUPFAM" id="SSF53697">
    <property type="entry name" value="SIS domain"/>
    <property type="match status" value="1"/>
</dbReference>